<protein>
    <recommendedName>
        <fullName evidence="3">MBL fold metallo-hydrolase</fullName>
    </recommendedName>
</protein>
<dbReference type="AlphaFoldDB" id="A0A1F4NQE4"/>
<comment type="caution">
    <text evidence="1">The sequence shown here is derived from an EMBL/GenBank/DDBJ whole genome shotgun (WGS) entry which is preliminary data.</text>
</comment>
<evidence type="ECO:0000313" key="2">
    <source>
        <dbReference type="Proteomes" id="UP000178085"/>
    </source>
</evidence>
<evidence type="ECO:0008006" key="3">
    <source>
        <dbReference type="Google" id="ProtNLM"/>
    </source>
</evidence>
<dbReference type="SUPFAM" id="SSF56281">
    <property type="entry name" value="Metallo-hydrolase/oxidoreductase"/>
    <property type="match status" value="1"/>
</dbReference>
<evidence type="ECO:0000313" key="1">
    <source>
        <dbReference type="EMBL" id="OGB73498.1"/>
    </source>
</evidence>
<dbReference type="Proteomes" id="UP000178085">
    <property type="component" value="Unassembled WGS sequence"/>
</dbReference>
<dbReference type="PANTHER" id="PTHR42967:SF1">
    <property type="entry name" value="MBL FOLD METALLO-HYDROLASE"/>
    <property type="match status" value="1"/>
</dbReference>
<accession>A0A1F4NQE4</accession>
<dbReference type="InterPro" id="IPR036866">
    <property type="entry name" value="RibonucZ/Hydroxyglut_hydro"/>
</dbReference>
<gene>
    <name evidence="1" type="ORF">A3K51_01415</name>
</gene>
<organism evidence="1 2">
    <name type="scientific">candidate division Kazan bacterium RIFCSPLOWO2_01_FULL_45_19</name>
    <dbReference type="NCBI Taxonomy" id="1798538"/>
    <lineage>
        <taxon>Bacteria</taxon>
        <taxon>Bacteria division Kazan-3B-28</taxon>
    </lineage>
</organism>
<dbReference type="Gene3D" id="3.60.15.10">
    <property type="entry name" value="Ribonuclease Z/Hydroxyacylglutathione hydrolase-like"/>
    <property type="match status" value="1"/>
</dbReference>
<dbReference type="PANTHER" id="PTHR42967">
    <property type="entry name" value="METAL DEPENDENT HYDROLASE"/>
    <property type="match status" value="1"/>
</dbReference>
<proteinExistence type="predicted"/>
<reference evidence="1 2" key="1">
    <citation type="journal article" date="2016" name="Nat. Commun.">
        <title>Thousands of microbial genomes shed light on interconnected biogeochemical processes in an aquifer system.</title>
        <authorList>
            <person name="Anantharaman K."/>
            <person name="Brown C.T."/>
            <person name="Hug L.A."/>
            <person name="Sharon I."/>
            <person name="Castelle C.J."/>
            <person name="Probst A.J."/>
            <person name="Thomas B.C."/>
            <person name="Singh A."/>
            <person name="Wilkins M.J."/>
            <person name="Karaoz U."/>
            <person name="Brodie E.L."/>
            <person name="Williams K.H."/>
            <person name="Hubbard S.S."/>
            <person name="Banfield J.F."/>
        </authorList>
    </citation>
    <scope>NUCLEOTIDE SEQUENCE [LARGE SCALE GENOMIC DNA]</scope>
</reference>
<dbReference type="Pfam" id="PF13483">
    <property type="entry name" value="Lactamase_B_3"/>
    <property type="match status" value="1"/>
</dbReference>
<dbReference type="EMBL" id="METD01000001">
    <property type="protein sequence ID" value="OGB73498.1"/>
    <property type="molecule type" value="Genomic_DNA"/>
</dbReference>
<sequence>MDITWIGHSCFQMKGRDVVVVTDPFSPDIGFALPSLMADVVTISHDHFDHNYIAGVNAKIVFDTPGEFEFRGTRIHGIRTFHDEAGGAERGRNTMFLFVIDGLRILHCGDLGHIPDSELIDGLGDIDVLMVPVGGKYTLPIETAIELVRQLEPKLVIPMHFAVTGLKIDVVGAEQFLHRLGATIHRATNLTINKTTLPEEGPVVYILEPTALGTPAS</sequence>
<name>A0A1F4NQE4_UNCK3</name>